<dbReference type="Pfam" id="PF07714">
    <property type="entry name" value="PK_Tyr_Ser-Thr"/>
    <property type="match status" value="1"/>
</dbReference>
<dbReference type="AlphaFoldDB" id="A0A9D4DLA5"/>
<keyword evidence="3" id="KW-1185">Reference proteome</keyword>
<comment type="caution">
    <text evidence="2">The sequence shown here is derived from an EMBL/GenBank/DDBJ whole genome shotgun (WGS) entry which is preliminary data.</text>
</comment>
<reference evidence="2" key="2">
    <citation type="submission" date="2020-11" db="EMBL/GenBank/DDBJ databases">
        <authorList>
            <person name="McCartney M.A."/>
            <person name="Auch B."/>
            <person name="Kono T."/>
            <person name="Mallez S."/>
            <person name="Becker A."/>
            <person name="Gohl D.M."/>
            <person name="Silverstein K.A.T."/>
            <person name="Koren S."/>
            <person name="Bechman K.B."/>
            <person name="Herman A."/>
            <person name="Abrahante J.E."/>
            <person name="Garbe J."/>
        </authorList>
    </citation>
    <scope>NUCLEOTIDE SEQUENCE</scope>
    <source>
        <strain evidence="2">Duluth1</strain>
        <tissue evidence="2">Whole animal</tissue>
    </source>
</reference>
<evidence type="ECO:0000313" key="3">
    <source>
        <dbReference type="Proteomes" id="UP000828390"/>
    </source>
</evidence>
<dbReference type="EMBL" id="JAIWYP010000010">
    <property type="protein sequence ID" value="KAH3751349.1"/>
    <property type="molecule type" value="Genomic_DNA"/>
</dbReference>
<dbReference type="GO" id="GO:0005886">
    <property type="term" value="C:plasma membrane"/>
    <property type="evidence" value="ECO:0007669"/>
    <property type="project" value="TreeGrafter"/>
</dbReference>
<feature type="domain" description="Protein kinase" evidence="1">
    <location>
        <begin position="1"/>
        <end position="95"/>
    </location>
</feature>
<dbReference type="PANTHER" id="PTHR24416">
    <property type="entry name" value="TYROSINE-PROTEIN KINASE RECEPTOR"/>
    <property type="match status" value="1"/>
</dbReference>
<dbReference type="GO" id="GO:0005524">
    <property type="term" value="F:ATP binding"/>
    <property type="evidence" value="ECO:0007669"/>
    <property type="project" value="InterPro"/>
</dbReference>
<name>A0A9D4DLA5_DREPO</name>
<dbReference type="SUPFAM" id="SSF56112">
    <property type="entry name" value="Protein kinase-like (PK-like)"/>
    <property type="match status" value="1"/>
</dbReference>
<dbReference type="PROSITE" id="PS50011">
    <property type="entry name" value="PROTEIN_KINASE_DOM"/>
    <property type="match status" value="1"/>
</dbReference>
<dbReference type="Proteomes" id="UP000828390">
    <property type="component" value="Unassembled WGS sequence"/>
</dbReference>
<evidence type="ECO:0000313" key="2">
    <source>
        <dbReference type="EMBL" id="KAH3751349.1"/>
    </source>
</evidence>
<proteinExistence type="predicted"/>
<organism evidence="2 3">
    <name type="scientific">Dreissena polymorpha</name>
    <name type="common">Zebra mussel</name>
    <name type="synonym">Mytilus polymorpha</name>
    <dbReference type="NCBI Taxonomy" id="45954"/>
    <lineage>
        <taxon>Eukaryota</taxon>
        <taxon>Metazoa</taxon>
        <taxon>Spiralia</taxon>
        <taxon>Lophotrochozoa</taxon>
        <taxon>Mollusca</taxon>
        <taxon>Bivalvia</taxon>
        <taxon>Autobranchia</taxon>
        <taxon>Heteroconchia</taxon>
        <taxon>Euheterodonta</taxon>
        <taxon>Imparidentia</taxon>
        <taxon>Neoheterodontei</taxon>
        <taxon>Myida</taxon>
        <taxon>Dreissenoidea</taxon>
        <taxon>Dreissenidae</taxon>
        <taxon>Dreissena</taxon>
    </lineage>
</organism>
<dbReference type="InterPro" id="IPR001245">
    <property type="entry name" value="Ser-Thr/Tyr_kinase_cat_dom"/>
</dbReference>
<dbReference type="InterPro" id="IPR000719">
    <property type="entry name" value="Prot_kinase_dom"/>
</dbReference>
<reference evidence="2" key="1">
    <citation type="journal article" date="2019" name="bioRxiv">
        <title>The Genome of the Zebra Mussel, Dreissena polymorpha: A Resource for Invasive Species Research.</title>
        <authorList>
            <person name="McCartney M.A."/>
            <person name="Auch B."/>
            <person name="Kono T."/>
            <person name="Mallez S."/>
            <person name="Zhang Y."/>
            <person name="Obille A."/>
            <person name="Becker A."/>
            <person name="Abrahante J.E."/>
            <person name="Garbe J."/>
            <person name="Badalamenti J.P."/>
            <person name="Herman A."/>
            <person name="Mangelson H."/>
            <person name="Liachko I."/>
            <person name="Sullivan S."/>
            <person name="Sone E.D."/>
            <person name="Koren S."/>
            <person name="Silverstein K.A.T."/>
            <person name="Beckman K.B."/>
            <person name="Gohl D.M."/>
        </authorList>
    </citation>
    <scope>NUCLEOTIDE SEQUENCE</scope>
    <source>
        <strain evidence="2">Duluth1</strain>
        <tissue evidence="2">Whole animal</tissue>
    </source>
</reference>
<accession>A0A9D4DLA5</accession>
<dbReference type="InterPro" id="IPR011009">
    <property type="entry name" value="Kinase-like_dom_sf"/>
</dbReference>
<dbReference type="PANTHER" id="PTHR24416:SF611">
    <property type="entry name" value="TYROSINE-PROTEIN KINASE TRANSMEMBRANE RECEPTOR ROR"/>
    <property type="match status" value="1"/>
</dbReference>
<dbReference type="GO" id="GO:0004714">
    <property type="term" value="F:transmembrane receptor protein tyrosine kinase activity"/>
    <property type="evidence" value="ECO:0007669"/>
    <property type="project" value="TreeGrafter"/>
</dbReference>
<dbReference type="PRINTS" id="PR00109">
    <property type="entry name" value="TYRKINASE"/>
</dbReference>
<dbReference type="InterPro" id="IPR050122">
    <property type="entry name" value="RTK"/>
</dbReference>
<evidence type="ECO:0000259" key="1">
    <source>
        <dbReference type="PROSITE" id="PS50011"/>
    </source>
</evidence>
<gene>
    <name evidence="2" type="ORF">DPMN_185902</name>
</gene>
<sequence>MLPVRWMSPEAVKWGRFTTDSDIWAFGVVLWESFSFGRQPYYGHSNEEARMLGTNAYVKGLSMKSENLARITRTNLRNKISRLCCVSNHCIDFCI</sequence>
<protein>
    <recommendedName>
        <fullName evidence="1">Protein kinase domain-containing protein</fullName>
    </recommendedName>
</protein>
<dbReference type="GO" id="GO:0043235">
    <property type="term" value="C:receptor complex"/>
    <property type="evidence" value="ECO:0007669"/>
    <property type="project" value="TreeGrafter"/>
</dbReference>
<dbReference type="GO" id="GO:0007169">
    <property type="term" value="P:cell surface receptor protein tyrosine kinase signaling pathway"/>
    <property type="evidence" value="ECO:0007669"/>
    <property type="project" value="TreeGrafter"/>
</dbReference>
<dbReference type="Gene3D" id="1.10.510.10">
    <property type="entry name" value="Transferase(Phosphotransferase) domain 1"/>
    <property type="match status" value="1"/>
</dbReference>